<gene>
    <name evidence="7" type="ORF">GCM10023187_13970</name>
</gene>
<dbReference type="EMBL" id="BAABHB010000002">
    <property type="protein sequence ID" value="GAA4400609.1"/>
    <property type="molecule type" value="Genomic_DNA"/>
</dbReference>
<feature type="transmembrane region" description="Helical" evidence="5">
    <location>
        <begin position="32"/>
        <end position="54"/>
    </location>
</feature>
<feature type="transmembrane region" description="Helical" evidence="5">
    <location>
        <begin position="232"/>
        <end position="251"/>
    </location>
</feature>
<dbReference type="PANTHER" id="PTHR31382">
    <property type="entry name" value="NA(+)/H(+) ANTIPORTER"/>
    <property type="match status" value="1"/>
</dbReference>
<feature type="transmembrane region" description="Helical" evidence="5">
    <location>
        <begin position="66"/>
        <end position="82"/>
    </location>
</feature>
<keyword evidence="4 5" id="KW-0472">Membrane</keyword>
<dbReference type="InterPro" id="IPR004712">
    <property type="entry name" value="Na+/H+_antiporter_fungi"/>
</dbReference>
<comment type="subcellular location">
    <subcellularLocation>
        <location evidence="1">Membrane</location>
        <topology evidence="1">Multi-pass membrane protein</topology>
    </subcellularLocation>
</comment>
<reference evidence="8" key="1">
    <citation type="journal article" date="2019" name="Int. J. Syst. Evol. Microbiol.">
        <title>The Global Catalogue of Microorganisms (GCM) 10K type strain sequencing project: providing services to taxonomists for standard genome sequencing and annotation.</title>
        <authorList>
            <consortium name="The Broad Institute Genomics Platform"/>
            <consortium name="The Broad Institute Genome Sequencing Center for Infectious Disease"/>
            <person name="Wu L."/>
            <person name="Ma J."/>
        </authorList>
    </citation>
    <scope>NUCLEOTIDE SEQUENCE [LARGE SCALE GENOMIC DNA]</scope>
    <source>
        <strain evidence="8">JCM 17925</strain>
    </source>
</reference>
<feature type="transmembrane region" description="Helical" evidence="5">
    <location>
        <begin position="6"/>
        <end position="25"/>
    </location>
</feature>
<dbReference type="Proteomes" id="UP001500936">
    <property type="component" value="Unassembled WGS sequence"/>
</dbReference>
<feature type="transmembrane region" description="Helical" evidence="5">
    <location>
        <begin position="376"/>
        <end position="398"/>
    </location>
</feature>
<feature type="transmembrane region" description="Helical" evidence="5">
    <location>
        <begin position="310"/>
        <end position="333"/>
    </location>
</feature>
<dbReference type="Pfam" id="PF00999">
    <property type="entry name" value="Na_H_Exchanger"/>
    <property type="match status" value="1"/>
</dbReference>
<dbReference type="PANTHER" id="PTHR31382:SF1">
    <property type="entry name" value="SODIUM ION_PROTON EXCHANGER (EUROFUNG)"/>
    <property type="match status" value="1"/>
</dbReference>
<keyword evidence="2 5" id="KW-0812">Transmembrane</keyword>
<evidence type="ECO:0000256" key="5">
    <source>
        <dbReference type="SAM" id="Phobius"/>
    </source>
</evidence>
<evidence type="ECO:0000259" key="6">
    <source>
        <dbReference type="Pfam" id="PF00999"/>
    </source>
</evidence>
<name>A0ABP8K5F2_9BACT</name>
<feature type="transmembrane region" description="Helical" evidence="5">
    <location>
        <begin position="345"/>
        <end position="364"/>
    </location>
</feature>
<feature type="domain" description="Cation/H+ exchanger transmembrane" evidence="6">
    <location>
        <begin position="19"/>
        <end position="400"/>
    </location>
</feature>
<dbReference type="InterPro" id="IPR006153">
    <property type="entry name" value="Cation/H_exchanger_TM"/>
</dbReference>
<dbReference type="RefSeq" id="WP_345265347.1">
    <property type="nucleotide sequence ID" value="NZ_BAABHB010000002.1"/>
</dbReference>
<comment type="caution">
    <text evidence="7">The sequence shown here is derived from an EMBL/GenBank/DDBJ whole genome shotgun (WGS) entry which is preliminary data.</text>
</comment>
<evidence type="ECO:0000313" key="7">
    <source>
        <dbReference type="EMBL" id="GAA4400609.1"/>
    </source>
</evidence>
<sequence length="409" mass="44286">MTELNTALVTVGSIVLGLGIFSRLLKRTIVSIPLLALLCGILLGPQGLGLLHPAQWGKPEMILEQAARITIAIGLMGVALRLPPGFLTQHWRSLGVLLGLGMPLMWLSSSLLAYWVLGLPVLPALLVGAVVSPTDPIVASSIVTGQLATDTLPAHLRHTLSAESGANDGLAYPIVLLPVLLLTKPEGEVWGPWLGYVVLWEVGGALLFGVLLGAGAGYLLRWAEDRETVQENSFLAFSLALTLIVLGAAKLLGTDGILAVFAAGIAFDRIADTNERHEEERVQEAVNQFFTLPIFTLLGLLLPWEQWYRWGWRGMLLAGLVLLVRRLPFVLLLKPLLPDLRKRNDAFFLGWFGPIGVAALFYATLALRRTGYNEPWSIGSLLICASLVAHGVSAAPLVRWYSRTSRPNG</sequence>
<evidence type="ECO:0000256" key="2">
    <source>
        <dbReference type="ARBA" id="ARBA00022692"/>
    </source>
</evidence>
<dbReference type="Gene3D" id="1.20.1530.20">
    <property type="match status" value="1"/>
</dbReference>
<keyword evidence="3 5" id="KW-1133">Transmembrane helix</keyword>
<evidence type="ECO:0000256" key="3">
    <source>
        <dbReference type="ARBA" id="ARBA00022989"/>
    </source>
</evidence>
<protein>
    <submittedName>
        <fullName evidence="7">Sodium:proton antiporter</fullName>
    </submittedName>
</protein>
<evidence type="ECO:0000256" key="1">
    <source>
        <dbReference type="ARBA" id="ARBA00004141"/>
    </source>
</evidence>
<accession>A0ABP8K5F2</accession>
<dbReference type="InterPro" id="IPR038770">
    <property type="entry name" value="Na+/solute_symporter_sf"/>
</dbReference>
<organism evidence="7 8">
    <name type="scientific">Nibrella viscosa</name>
    <dbReference type="NCBI Taxonomy" id="1084524"/>
    <lineage>
        <taxon>Bacteria</taxon>
        <taxon>Pseudomonadati</taxon>
        <taxon>Bacteroidota</taxon>
        <taxon>Cytophagia</taxon>
        <taxon>Cytophagales</taxon>
        <taxon>Spirosomataceae</taxon>
        <taxon>Nibrella</taxon>
    </lineage>
</organism>
<feature type="transmembrane region" description="Helical" evidence="5">
    <location>
        <begin position="193"/>
        <end position="220"/>
    </location>
</feature>
<feature type="transmembrane region" description="Helical" evidence="5">
    <location>
        <begin position="94"/>
        <end position="117"/>
    </location>
</feature>
<evidence type="ECO:0000313" key="8">
    <source>
        <dbReference type="Proteomes" id="UP001500936"/>
    </source>
</evidence>
<evidence type="ECO:0000256" key="4">
    <source>
        <dbReference type="ARBA" id="ARBA00023136"/>
    </source>
</evidence>
<keyword evidence="8" id="KW-1185">Reference proteome</keyword>
<proteinExistence type="predicted"/>